<dbReference type="EMBL" id="JARJCW010000005">
    <property type="protein sequence ID" value="KAJ7224237.1"/>
    <property type="molecule type" value="Genomic_DNA"/>
</dbReference>
<dbReference type="AlphaFoldDB" id="A0AAD6YN37"/>
<name>A0AAD6YN37_9AGAR</name>
<protein>
    <submittedName>
        <fullName evidence="2">Uncharacterized protein</fullName>
    </submittedName>
</protein>
<feature type="compositionally biased region" description="Basic residues" evidence="1">
    <location>
        <begin position="146"/>
        <end position="156"/>
    </location>
</feature>
<proteinExistence type="predicted"/>
<feature type="compositionally biased region" description="Basic residues" evidence="1">
    <location>
        <begin position="123"/>
        <end position="132"/>
    </location>
</feature>
<sequence length="358" mass="39086">MMMTRFGNLIRRLTSADPGIDGLGSGGCEIFFGPPRGVCRTPLIAKFTIRTSPRLRARCCCPCRRYPRHGARGMPRNYTVWNALPAGLSIGGAALNKKVVVGGPATKNQAAYVPLCPRDNRLRPRARRRRGLIKYSDATKASSSRTARKVSSKTKRVAGSSSTRDAQAQIVRGDQDRETSPQTISSDPVVDSATPAIANRTRAKTKVADIKSDTEELPSHTVVDRNVTADREEGGKILDLLECMEEMTERPILEDGTLNIRIKNGMTRKNKIIEEGGNERHLQLPRILTTLLMMGATPTVRSQVADPLEEVSQDAGQIGHRTDLPLEEEAVAAATVVVEAIRMNQAVAEDLQIPAFPT</sequence>
<evidence type="ECO:0000313" key="3">
    <source>
        <dbReference type="Proteomes" id="UP001219525"/>
    </source>
</evidence>
<evidence type="ECO:0000313" key="2">
    <source>
        <dbReference type="EMBL" id="KAJ7224237.1"/>
    </source>
</evidence>
<reference evidence="2" key="1">
    <citation type="submission" date="2023-03" db="EMBL/GenBank/DDBJ databases">
        <title>Massive genome expansion in bonnet fungi (Mycena s.s.) driven by repeated elements and novel gene families across ecological guilds.</title>
        <authorList>
            <consortium name="Lawrence Berkeley National Laboratory"/>
            <person name="Harder C.B."/>
            <person name="Miyauchi S."/>
            <person name="Viragh M."/>
            <person name="Kuo A."/>
            <person name="Thoen E."/>
            <person name="Andreopoulos B."/>
            <person name="Lu D."/>
            <person name="Skrede I."/>
            <person name="Drula E."/>
            <person name="Henrissat B."/>
            <person name="Morin E."/>
            <person name="Kohler A."/>
            <person name="Barry K."/>
            <person name="LaButti K."/>
            <person name="Morin E."/>
            <person name="Salamov A."/>
            <person name="Lipzen A."/>
            <person name="Mereny Z."/>
            <person name="Hegedus B."/>
            <person name="Baldrian P."/>
            <person name="Stursova M."/>
            <person name="Weitz H."/>
            <person name="Taylor A."/>
            <person name="Grigoriev I.V."/>
            <person name="Nagy L.G."/>
            <person name="Martin F."/>
            <person name="Kauserud H."/>
        </authorList>
    </citation>
    <scope>NUCLEOTIDE SEQUENCE</scope>
    <source>
        <strain evidence="2">9144</strain>
    </source>
</reference>
<keyword evidence="3" id="KW-1185">Reference proteome</keyword>
<organism evidence="2 3">
    <name type="scientific">Mycena pura</name>
    <dbReference type="NCBI Taxonomy" id="153505"/>
    <lineage>
        <taxon>Eukaryota</taxon>
        <taxon>Fungi</taxon>
        <taxon>Dikarya</taxon>
        <taxon>Basidiomycota</taxon>
        <taxon>Agaricomycotina</taxon>
        <taxon>Agaricomycetes</taxon>
        <taxon>Agaricomycetidae</taxon>
        <taxon>Agaricales</taxon>
        <taxon>Marasmiineae</taxon>
        <taxon>Mycenaceae</taxon>
        <taxon>Mycena</taxon>
    </lineage>
</organism>
<feature type="region of interest" description="Disordered" evidence="1">
    <location>
        <begin position="119"/>
        <end position="195"/>
    </location>
</feature>
<comment type="caution">
    <text evidence="2">The sequence shown here is derived from an EMBL/GenBank/DDBJ whole genome shotgun (WGS) entry which is preliminary data.</text>
</comment>
<accession>A0AAD6YN37</accession>
<gene>
    <name evidence="2" type="ORF">GGX14DRAFT_557123</name>
</gene>
<dbReference type="Proteomes" id="UP001219525">
    <property type="component" value="Unassembled WGS sequence"/>
</dbReference>
<evidence type="ECO:0000256" key="1">
    <source>
        <dbReference type="SAM" id="MobiDB-lite"/>
    </source>
</evidence>